<dbReference type="CDD" id="cd17324">
    <property type="entry name" value="MFS_NepI_like"/>
    <property type="match status" value="1"/>
</dbReference>
<dbReference type="Gene3D" id="1.20.1250.20">
    <property type="entry name" value="MFS general substrate transporter like domains"/>
    <property type="match status" value="1"/>
</dbReference>
<reference evidence="8" key="1">
    <citation type="submission" date="2024-06" db="EMBL/GenBank/DDBJ databases">
        <authorList>
            <person name="Coelho C."/>
            <person name="Bento M."/>
            <person name="Garcia E."/>
            <person name="Camelo A."/>
            <person name="Brandao I."/>
            <person name="Espirito Santo C."/>
            <person name="Trovao J."/>
            <person name="Verissimo A."/>
            <person name="Costa J."/>
            <person name="Tiago I."/>
        </authorList>
    </citation>
    <scope>NUCLEOTIDE SEQUENCE</scope>
    <source>
        <strain evidence="8">KWT182</strain>
    </source>
</reference>
<keyword evidence="3 6" id="KW-0812">Transmembrane</keyword>
<feature type="transmembrane region" description="Helical" evidence="6">
    <location>
        <begin position="289"/>
        <end position="311"/>
    </location>
</feature>
<feature type="transmembrane region" description="Helical" evidence="6">
    <location>
        <begin position="160"/>
        <end position="178"/>
    </location>
</feature>
<dbReference type="PANTHER" id="PTHR43124:SF4">
    <property type="entry name" value="SUGAR EFFLUX TRANSPORTER"/>
    <property type="match status" value="1"/>
</dbReference>
<feature type="transmembrane region" description="Helical" evidence="6">
    <location>
        <begin position="323"/>
        <end position="345"/>
    </location>
</feature>
<proteinExistence type="predicted"/>
<evidence type="ECO:0000256" key="4">
    <source>
        <dbReference type="ARBA" id="ARBA00022989"/>
    </source>
</evidence>
<dbReference type="GO" id="GO:0022857">
    <property type="term" value="F:transmembrane transporter activity"/>
    <property type="evidence" value="ECO:0007669"/>
    <property type="project" value="InterPro"/>
</dbReference>
<organism evidence="8">
    <name type="scientific">Acerihabitans sp. KWT182</name>
    <dbReference type="NCBI Taxonomy" id="3157919"/>
    <lineage>
        <taxon>Bacteria</taxon>
        <taxon>Pseudomonadati</taxon>
        <taxon>Pseudomonadota</taxon>
        <taxon>Gammaproteobacteria</taxon>
        <taxon>Enterobacterales</taxon>
        <taxon>Pectobacteriaceae</taxon>
        <taxon>Acerihabitans</taxon>
    </lineage>
</organism>
<feature type="transmembrane region" description="Helical" evidence="6">
    <location>
        <begin position="351"/>
        <end position="373"/>
    </location>
</feature>
<feature type="transmembrane region" description="Helical" evidence="6">
    <location>
        <begin position="99"/>
        <end position="118"/>
    </location>
</feature>
<evidence type="ECO:0000256" key="5">
    <source>
        <dbReference type="ARBA" id="ARBA00023136"/>
    </source>
</evidence>
<accession>A0AAU7QBL8</accession>
<feature type="transmembrane region" description="Helical" evidence="6">
    <location>
        <begin position="70"/>
        <end position="93"/>
    </location>
</feature>
<gene>
    <name evidence="8" type="ORF">ABK905_26385</name>
</gene>
<feature type="transmembrane region" description="Helical" evidence="6">
    <location>
        <begin position="263"/>
        <end position="283"/>
    </location>
</feature>
<keyword evidence="5 6" id="KW-0472">Membrane</keyword>
<evidence type="ECO:0000256" key="2">
    <source>
        <dbReference type="ARBA" id="ARBA00022475"/>
    </source>
</evidence>
<dbReference type="InterPro" id="IPR036259">
    <property type="entry name" value="MFS_trans_sf"/>
</dbReference>
<evidence type="ECO:0000256" key="6">
    <source>
        <dbReference type="SAM" id="Phobius"/>
    </source>
</evidence>
<dbReference type="PROSITE" id="PS50850">
    <property type="entry name" value="MFS"/>
    <property type="match status" value="1"/>
</dbReference>
<sequence length="388" mass="41480">MIKALLVLMLGAFVSQTTEYLPIGLLPRIALDLHVSQADVGALVTGYAWIITLTVIPITLLTNRINRRPLFLTLLGIITLCNGLALIAHSFWFLMLLRIVAALGHGVFWAILAAYAVKIAPRMPPGRATAWAYSGISLSIVLGVPLSTALGQAFNWQQGFAVFGALGLMIFIMGYLWLPSVDLGAPGMGGSFPRRNWPLYGAVAVTLLIITAHFNGYTYITPLVTDTLRMRGARLPLALLIFGLAGAMGTLLAGWLGSRPMRLAVFSAAGIVTSQLLMLWFALLPGISWLVMAVWGAGIAMLFIGLQSWVIELAPGQAEAASALYVMTCNIGIGAGAMSGGLWMVHFGPQALLQAGAGLGIVALCSFMLPVFLQKRRKVYSNKSPVSR</sequence>
<feature type="transmembrane region" description="Helical" evidence="6">
    <location>
        <begin position="237"/>
        <end position="256"/>
    </location>
</feature>
<evidence type="ECO:0000256" key="1">
    <source>
        <dbReference type="ARBA" id="ARBA00004651"/>
    </source>
</evidence>
<dbReference type="InterPro" id="IPR011701">
    <property type="entry name" value="MFS"/>
</dbReference>
<dbReference type="InterPro" id="IPR020846">
    <property type="entry name" value="MFS_dom"/>
</dbReference>
<comment type="subcellular location">
    <subcellularLocation>
        <location evidence="1">Cell membrane</location>
        <topology evidence="1">Multi-pass membrane protein</topology>
    </subcellularLocation>
</comment>
<dbReference type="EMBL" id="CP157947">
    <property type="protein sequence ID" value="XBS69771.1"/>
    <property type="molecule type" value="Genomic_DNA"/>
</dbReference>
<dbReference type="AlphaFoldDB" id="A0AAU7QBL8"/>
<evidence type="ECO:0000259" key="7">
    <source>
        <dbReference type="PROSITE" id="PS50850"/>
    </source>
</evidence>
<keyword evidence="2" id="KW-1003">Cell membrane</keyword>
<dbReference type="SUPFAM" id="SSF103473">
    <property type="entry name" value="MFS general substrate transporter"/>
    <property type="match status" value="1"/>
</dbReference>
<keyword evidence="4 6" id="KW-1133">Transmembrane helix</keyword>
<feature type="transmembrane region" description="Helical" evidence="6">
    <location>
        <begin position="199"/>
        <end position="217"/>
    </location>
</feature>
<dbReference type="PANTHER" id="PTHR43124">
    <property type="entry name" value="PURINE EFFLUX PUMP PBUE"/>
    <property type="match status" value="1"/>
</dbReference>
<dbReference type="GO" id="GO:0005886">
    <property type="term" value="C:plasma membrane"/>
    <property type="evidence" value="ECO:0007669"/>
    <property type="project" value="UniProtKB-SubCell"/>
</dbReference>
<feature type="transmembrane region" description="Helical" evidence="6">
    <location>
        <begin position="130"/>
        <end position="154"/>
    </location>
</feature>
<protein>
    <submittedName>
        <fullName evidence="8">MFS transporter</fullName>
    </submittedName>
</protein>
<dbReference type="Pfam" id="PF07690">
    <property type="entry name" value="MFS_1"/>
    <property type="match status" value="1"/>
</dbReference>
<evidence type="ECO:0000313" key="8">
    <source>
        <dbReference type="EMBL" id="XBS69771.1"/>
    </source>
</evidence>
<feature type="transmembrane region" description="Helical" evidence="6">
    <location>
        <begin position="41"/>
        <end position="63"/>
    </location>
</feature>
<name>A0AAU7QBL8_9GAMM</name>
<evidence type="ECO:0000256" key="3">
    <source>
        <dbReference type="ARBA" id="ARBA00022692"/>
    </source>
</evidence>
<dbReference type="InterPro" id="IPR050189">
    <property type="entry name" value="MFS_Efflux_Transporters"/>
</dbReference>
<feature type="domain" description="Major facilitator superfamily (MFS) profile" evidence="7">
    <location>
        <begin position="4"/>
        <end position="378"/>
    </location>
</feature>